<dbReference type="NCBIfam" id="NF008512">
    <property type="entry name" value="PRK11431.1"/>
    <property type="match status" value="1"/>
</dbReference>
<keyword evidence="2" id="KW-0813">Transport</keyword>
<dbReference type="RefSeq" id="WP_251937131.1">
    <property type="nucleotide sequence ID" value="NZ_CP098747.1"/>
</dbReference>
<reference evidence="11" key="1">
    <citation type="submission" date="2022-06" db="EMBL/GenBank/DDBJ databases">
        <title>Sneathiella actinostolidae sp. nov., isolated from a sea anemonein the Western Pacific Ocean.</title>
        <authorList>
            <person name="Wei M.J."/>
        </authorList>
    </citation>
    <scope>NUCLEOTIDE SEQUENCE</scope>
    <source>
        <strain evidence="11">PHK-P5</strain>
    </source>
</reference>
<feature type="transmembrane region" description="Helical" evidence="10">
    <location>
        <begin position="33"/>
        <end position="50"/>
    </location>
</feature>
<organism evidence="11 12">
    <name type="scientific">Sneathiella marina</name>
    <dbReference type="NCBI Taxonomy" id="2950108"/>
    <lineage>
        <taxon>Bacteria</taxon>
        <taxon>Pseudomonadati</taxon>
        <taxon>Pseudomonadota</taxon>
        <taxon>Alphaproteobacteria</taxon>
        <taxon>Sneathiellales</taxon>
        <taxon>Sneathiellaceae</taxon>
        <taxon>Sneathiella</taxon>
    </lineage>
</organism>
<evidence type="ECO:0000256" key="2">
    <source>
        <dbReference type="ARBA" id="ARBA00022448"/>
    </source>
</evidence>
<dbReference type="SUPFAM" id="SSF103481">
    <property type="entry name" value="Multidrug resistance efflux transporter EmrE"/>
    <property type="match status" value="1"/>
</dbReference>
<evidence type="ECO:0000313" key="12">
    <source>
        <dbReference type="Proteomes" id="UP001056291"/>
    </source>
</evidence>
<proteinExistence type="inferred from homology"/>
<feature type="transmembrane region" description="Helical" evidence="10">
    <location>
        <begin position="84"/>
        <end position="103"/>
    </location>
</feature>
<dbReference type="InterPro" id="IPR045324">
    <property type="entry name" value="Small_multidrug_res"/>
</dbReference>
<keyword evidence="6 10" id="KW-0472">Membrane</keyword>
<evidence type="ECO:0000313" key="11">
    <source>
        <dbReference type="EMBL" id="USG62883.1"/>
    </source>
</evidence>
<name>A0ABY4W761_9PROT</name>
<evidence type="ECO:0000256" key="6">
    <source>
        <dbReference type="ARBA" id="ARBA00023136"/>
    </source>
</evidence>
<comment type="subcellular location">
    <subcellularLocation>
        <location evidence="1 9">Cell membrane</location>
        <topology evidence="1 9">Multi-pass membrane protein</topology>
    </subcellularLocation>
</comment>
<keyword evidence="3" id="KW-1003">Cell membrane</keyword>
<dbReference type="EMBL" id="CP098747">
    <property type="protein sequence ID" value="USG62883.1"/>
    <property type="molecule type" value="Genomic_DNA"/>
</dbReference>
<gene>
    <name evidence="11" type="primary">sugE</name>
    <name evidence="11" type="ORF">NBZ79_07825</name>
</gene>
<sequence>MAWVYLGIAGLFECCWAIGLKYTEGFSKPVPSILTVAAMGISFWLLALAMKTIPVGTAYAIWTGIGAVGVAILGMFLFNESRDILRILCLLLIVCGIVGLKLVSSSPAAS</sequence>
<evidence type="ECO:0000256" key="10">
    <source>
        <dbReference type="SAM" id="Phobius"/>
    </source>
</evidence>
<dbReference type="Pfam" id="PF00893">
    <property type="entry name" value="Multi_Drug_Res"/>
    <property type="match status" value="1"/>
</dbReference>
<dbReference type="InterPro" id="IPR037185">
    <property type="entry name" value="EmrE-like"/>
</dbReference>
<evidence type="ECO:0000256" key="7">
    <source>
        <dbReference type="ARBA" id="ARBA00038151"/>
    </source>
</evidence>
<protein>
    <recommendedName>
        <fullName evidence="8">Guanidinium exporter</fullName>
    </recommendedName>
</protein>
<dbReference type="PANTHER" id="PTHR30561">
    <property type="entry name" value="SMR FAMILY PROTON-DEPENDENT DRUG EFFLUX TRANSPORTER SUGE"/>
    <property type="match status" value="1"/>
</dbReference>
<feature type="transmembrane region" description="Helical" evidence="10">
    <location>
        <begin position="57"/>
        <end position="78"/>
    </location>
</feature>
<dbReference type="Proteomes" id="UP001056291">
    <property type="component" value="Chromosome"/>
</dbReference>
<evidence type="ECO:0000256" key="4">
    <source>
        <dbReference type="ARBA" id="ARBA00022692"/>
    </source>
</evidence>
<dbReference type="PANTHER" id="PTHR30561:SF0">
    <property type="entry name" value="GUANIDINIUM EXPORTER"/>
    <property type="match status" value="1"/>
</dbReference>
<comment type="similarity">
    <text evidence="7">Belongs to the drug/metabolite transporter (DMT) superfamily. Small multidrug resistance (SMR) (TC 2.A.7.1) family. Gdx/SugE subfamily.</text>
</comment>
<evidence type="ECO:0000256" key="1">
    <source>
        <dbReference type="ARBA" id="ARBA00004651"/>
    </source>
</evidence>
<evidence type="ECO:0000256" key="8">
    <source>
        <dbReference type="ARBA" id="ARBA00039168"/>
    </source>
</evidence>
<evidence type="ECO:0000256" key="5">
    <source>
        <dbReference type="ARBA" id="ARBA00022989"/>
    </source>
</evidence>
<keyword evidence="5 10" id="KW-1133">Transmembrane helix</keyword>
<evidence type="ECO:0000256" key="3">
    <source>
        <dbReference type="ARBA" id="ARBA00022475"/>
    </source>
</evidence>
<keyword evidence="4 9" id="KW-0812">Transmembrane</keyword>
<evidence type="ECO:0000256" key="9">
    <source>
        <dbReference type="RuleBase" id="RU003942"/>
    </source>
</evidence>
<dbReference type="InterPro" id="IPR000390">
    <property type="entry name" value="Small_drug/metabolite_transptr"/>
</dbReference>
<keyword evidence="12" id="KW-1185">Reference proteome</keyword>
<accession>A0ABY4W761</accession>
<dbReference type="Gene3D" id="1.10.3730.20">
    <property type="match status" value="1"/>
</dbReference>